<keyword evidence="1" id="KW-0812">Transmembrane</keyword>
<feature type="transmembrane region" description="Helical" evidence="1">
    <location>
        <begin position="72"/>
        <end position="96"/>
    </location>
</feature>
<evidence type="ECO:0000313" key="11">
    <source>
        <dbReference type="Proteomes" id="UP000258673"/>
    </source>
</evidence>
<dbReference type="Proteomes" id="UP000255099">
    <property type="component" value="Unassembled WGS sequence"/>
</dbReference>
<evidence type="ECO:0000313" key="9">
    <source>
        <dbReference type="Proteomes" id="UP000255099"/>
    </source>
</evidence>
<reference evidence="10 11" key="3">
    <citation type="submission" date="2018-08" db="EMBL/GenBank/DDBJ databases">
        <authorList>
            <consortium name="Pathogen Informatics"/>
        </authorList>
    </citation>
    <scope>NUCLEOTIDE SEQUENCE [LARGE SCALE GENOMIC DNA]</scope>
    <source>
        <strain evidence="5 12">EuSCAPE_AT029</strain>
        <strain evidence="7 10">EuSCAPE_HU047</strain>
        <strain evidence="6 11">EuSCAPE_IT093</strain>
    </source>
</reference>
<evidence type="ECO:0000313" key="13">
    <source>
        <dbReference type="Proteomes" id="UP000479475"/>
    </source>
</evidence>
<feature type="transmembrane region" description="Helical" evidence="1">
    <location>
        <begin position="41"/>
        <end position="60"/>
    </location>
</feature>
<evidence type="ECO:0000313" key="12">
    <source>
        <dbReference type="Proteomes" id="UP000259975"/>
    </source>
</evidence>
<gene>
    <name evidence="3" type="ORF">B6I68_04365</name>
    <name evidence="2" type="ORF">G4V31_13480</name>
    <name evidence="4" type="ORF">NCTC9637_02021</name>
    <name evidence="5" type="ORF">SAMEA3499901_02185</name>
    <name evidence="6" type="ORF">SAMEA3515122_02073</name>
    <name evidence="7" type="ORF">SAMEA3538828_04509</name>
</gene>
<evidence type="ECO:0000313" key="10">
    <source>
        <dbReference type="Proteomes" id="UP000258253"/>
    </source>
</evidence>
<keyword evidence="1" id="KW-0472">Membrane</keyword>
<dbReference type="Proteomes" id="UP000234439">
    <property type="component" value="Unassembled WGS sequence"/>
</dbReference>
<dbReference type="Proteomes" id="UP000258673">
    <property type="component" value="Unassembled WGS sequence"/>
</dbReference>
<dbReference type="EMBL" id="UGLB01000003">
    <property type="protein sequence ID" value="STT47117.1"/>
    <property type="molecule type" value="Genomic_DNA"/>
</dbReference>
<evidence type="ECO:0000313" key="2">
    <source>
        <dbReference type="EMBL" id="NGN73139.1"/>
    </source>
</evidence>
<organism evidence="5 12">
    <name type="scientific">Klebsiella pneumoniae</name>
    <dbReference type="NCBI Taxonomy" id="573"/>
    <lineage>
        <taxon>Bacteria</taxon>
        <taxon>Pseudomonadati</taxon>
        <taxon>Pseudomonadota</taxon>
        <taxon>Gammaproteobacteria</taxon>
        <taxon>Enterobacterales</taxon>
        <taxon>Enterobacteriaceae</taxon>
        <taxon>Klebsiella/Raoultella group</taxon>
        <taxon>Klebsiella</taxon>
        <taxon>Klebsiella pneumoniae complex</taxon>
    </lineage>
</organism>
<proteinExistence type="predicted"/>
<dbReference type="EMBL" id="NCMJ01000022">
    <property type="protein sequence ID" value="PLE28980.1"/>
    <property type="molecule type" value="Genomic_DNA"/>
</dbReference>
<feature type="transmembrane region" description="Helical" evidence="1">
    <location>
        <begin position="15"/>
        <end position="34"/>
    </location>
</feature>
<evidence type="ECO:0000256" key="1">
    <source>
        <dbReference type="SAM" id="Phobius"/>
    </source>
</evidence>
<dbReference type="EMBL" id="ULCI01000022">
    <property type="protein sequence ID" value="SYR46546.1"/>
    <property type="molecule type" value="Genomic_DNA"/>
</dbReference>
<dbReference type="Proteomes" id="UP000258253">
    <property type="component" value="Unassembled WGS sequence"/>
</dbReference>
<dbReference type="Proteomes" id="UP000259975">
    <property type="component" value="Unassembled WGS sequence"/>
</dbReference>
<protein>
    <submittedName>
        <fullName evidence="5">Uncharacterized protein</fullName>
    </submittedName>
</protein>
<feature type="transmembrane region" description="Helical" evidence="1">
    <location>
        <begin position="179"/>
        <end position="197"/>
    </location>
</feature>
<feature type="transmembrane region" description="Helical" evidence="1">
    <location>
        <begin position="108"/>
        <end position="131"/>
    </location>
</feature>
<evidence type="ECO:0000313" key="6">
    <source>
        <dbReference type="EMBL" id="SYH31180.1"/>
    </source>
</evidence>
<keyword evidence="1" id="KW-1133">Transmembrane helix</keyword>
<dbReference type="EMBL" id="UKUT01000003">
    <property type="protein sequence ID" value="SYH31180.1"/>
    <property type="molecule type" value="Genomic_DNA"/>
</dbReference>
<accession>A0A081M3K2</accession>
<reference evidence="2 13" key="4">
    <citation type="submission" date="2020-02" db="EMBL/GenBank/DDBJ databases">
        <title>Klebsiella pneumoniae genome sequencing and assembly.</title>
        <authorList>
            <person name="Starkova P.S."/>
            <person name="Sulyan O.S."/>
            <person name="Likholetova D.V."/>
            <person name="Ageevets V.A."/>
            <person name="Lazareva I.V."/>
            <person name="Sopova J.V."/>
            <person name="Sidorenko S.V."/>
        </authorList>
    </citation>
    <scope>NUCLEOTIDE SEQUENCE [LARGE SCALE GENOMIC DNA]</scope>
    <source>
        <strain evidence="2 13">2429</strain>
    </source>
</reference>
<reference evidence="3 8" key="1">
    <citation type="journal article" date="2017" name="J. Infect. Dis.">
        <title>An Analysis of the Epidemic of Klebsiella pneumoniae Carbapenemase-Producing K. pneumoniae: Convergence of Two Evolutionary Mechanisms Creates the Perfect Storm.</title>
        <authorList>
            <person name="Rojas L.J."/>
            <person name="Weinstock G.M."/>
            <person name="De La Cadena E."/>
            <person name="Diaz L."/>
            <person name="Rios R."/>
            <person name="Hanson B.M."/>
            <person name="Brown J.S."/>
            <person name="Vats P."/>
            <person name="Phillips D.S."/>
            <person name="Nguyen H."/>
            <person name="Hujer K.M."/>
            <person name="Correa A."/>
            <person name="Adams M.D."/>
            <person name="Perez F."/>
            <person name="Sodergren E."/>
            <person name="Narechania A."/>
            <person name="Planet P.J."/>
            <person name="Villegas M.V."/>
            <person name="Bonomo R.A."/>
            <person name="Arias C.A."/>
        </authorList>
    </citation>
    <scope>NUCLEOTIDE SEQUENCE [LARGE SCALE GENOMIC DNA]</scope>
    <source>
        <strain evidence="3 8">COL-Kpn30</strain>
    </source>
</reference>
<evidence type="ECO:0000313" key="5">
    <source>
        <dbReference type="EMBL" id="SXN31171.1"/>
    </source>
</evidence>
<sequence length="280" mass="30763">MALVSNPHSAYSPRLPWLGGIAGLLAGGAILYFWPQWNRTWLSLVPAPVSVYTRFLGVTLEDVPLVTYCHQALLGFLMVLLAPGYGKSTLAAWMMHNPASSRRWPGEVFRAWVTKFGLLVIVFCNLFFLSRVPSGTLALYIFILQHISVAAAVASGVLLLRDARRLARTFDAQLADLRLLMILTLGFQTILPAQIALMSARGVNTPLGWYIVIAQMAGVLLAFMLVGGLVAALRSLLGEERCRAWRGDMALFNGIVTLCVTGFLLYHMVSAYPRIFAALH</sequence>
<dbReference type="KEGG" id="kpx:PMK1_00350"/>
<dbReference type="EMBL" id="JAAKYD010000011">
    <property type="protein sequence ID" value="NGN73139.1"/>
    <property type="molecule type" value="Genomic_DNA"/>
</dbReference>
<feature type="transmembrane region" description="Helical" evidence="1">
    <location>
        <begin position="137"/>
        <end position="159"/>
    </location>
</feature>
<evidence type="ECO:0000313" key="4">
    <source>
        <dbReference type="EMBL" id="STT47117.1"/>
    </source>
</evidence>
<feature type="transmembrane region" description="Helical" evidence="1">
    <location>
        <begin position="249"/>
        <end position="269"/>
    </location>
</feature>
<evidence type="ECO:0000313" key="8">
    <source>
        <dbReference type="Proteomes" id="UP000234439"/>
    </source>
</evidence>
<dbReference type="EMBL" id="UKGE01000008">
    <property type="protein sequence ID" value="SXN31171.1"/>
    <property type="molecule type" value="Genomic_DNA"/>
</dbReference>
<feature type="transmembrane region" description="Helical" evidence="1">
    <location>
        <begin position="209"/>
        <end position="237"/>
    </location>
</feature>
<dbReference type="RefSeq" id="WP_004180898.1">
    <property type="nucleotide sequence ID" value="NZ_AP018750.1"/>
</dbReference>
<reference evidence="4 9" key="2">
    <citation type="submission" date="2018-06" db="EMBL/GenBank/DDBJ databases">
        <authorList>
            <consortium name="Pathogen Informatics"/>
            <person name="Doyle S."/>
        </authorList>
    </citation>
    <scope>NUCLEOTIDE SEQUENCE [LARGE SCALE GENOMIC DNA]</scope>
    <source>
        <strain evidence="4 9">NCTC9637</strain>
    </source>
</reference>
<dbReference type="AlphaFoldDB" id="A0A081M3K2"/>
<evidence type="ECO:0000313" key="7">
    <source>
        <dbReference type="EMBL" id="SYR46546.1"/>
    </source>
</evidence>
<name>A0A081M3K2_KLEPN</name>
<evidence type="ECO:0000313" key="3">
    <source>
        <dbReference type="EMBL" id="PLE28980.1"/>
    </source>
</evidence>
<dbReference type="Proteomes" id="UP000479475">
    <property type="component" value="Unassembled WGS sequence"/>
</dbReference>